<dbReference type="Proteomes" id="UP000287651">
    <property type="component" value="Unassembled WGS sequence"/>
</dbReference>
<protein>
    <submittedName>
        <fullName evidence="1">Uncharacterized protein</fullName>
    </submittedName>
</protein>
<name>A0A427ABM2_ENSVE</name>
<accession>A0A427ABM2</accession>
<gene>
    <name evidence="1" type="ORF">B296_00017848</name>
</gene>
<proteinExistence type="predicted"/>
<dbReference type="EMBL" id="AMZH03003044">
    <property type="protein sequence ID" value="RRT73602.1"/>
    <property type="molecule type" value="Genomic_DNA"/>
</dbReference>
<comment type="caution">
    <text evidence="1">The sequence shown here is derived from an EMBL/GenBank/DDBJ whole genome shotgun (WGS) entry which is preliminary data.</text>
</comment>
<organism evidence="1 2">
    <name type="scientific">Ensete ventricosum</name>
    <name type="common">Abyssinian banana</name>
    <name type="synonym">Musa ensete</name>
    <dbReference type="NCBI Taxonomy" id="4639"/>
    <lineage>
        <taxon>Eukaryota</taxon>
        <taxon>Viridiplantae</taxon>
        <taxon>Streptophyta</taxon>
        <taxon>Embryophyta</taxon>
        <taxon>Tracheophyta</taxon>
        <taxon>Spermatophyta</taxon>
        <taxon>Magnoliopsida</taxon>
        <taxon>Liliopsida</taxon>
        <taxon>Zingiberales</taxon>
        <taxon>Musaceae</taxon>
        <taxon>Ensete</taxon>
    </lineage>
</organism>
<sequence>MESEESVSRSERSWVDALGVDVGCLIALPERAWSNSDGDEASRQRVTPPKADLRAATLPQLGLGGPHGAVSLGVGQAVGCRR</sequence>
<evidence type="ECO:0000313" key="1">
    <source>
        <dbReference type="EMBL" id="RRT73602.1"/>
    </source>
</evidence>
<reference evidence="1 2" key="1">
    <citation type="journal article" date="2014" name="Agronomy (Basel)">
        <title>A Draft Genome Sequence for Ensete ventricosum, the Drought-Tolerant Tree Against Hunger.</title>
        <authorList>
            <person name="Harrison J."/>
            <person name="Moore K.A."/>
            <person name="Paszkiewicz K."/>
            <person name="Jones T."/>
            <person name="Grant M."/>
            <person name="Ambacheew D."/>
            <person name="Muzemil S."/>
            <person name="Studholme D.J."/>
        </authorList>
    </citation>
    <scope>NUCLEOTIDE SEQUENCE [LARGE SCALE GENOMIC DNA]</scope>
</reference>
<evidence type="ECO:0000313" key="2">
    <source>
        <dbReference type="Proteomes" id="UP000287651"/>
    </source>
</evidence>
<dbReference type="AlphaFoldDB" id="A0A427ABM2"/>